<organism evidence="9 10">
    <name type="scientific">Caproicibacter fermentans</name>
    <dbReference type="NCBI Taxonomy" id="2576756"/>
    <lineage>
        <taxon>Bacteria</taxon>
        <taxon>Bacillati</taxon>
        <taxon>Bacillota</taxon>
        <taxon>Clostridia</taxon>
        <taxon>Eubacteriales</taxon>
        <taxon>Acutalibacteraceae</taxon>
        <taxon>Caproicibacter</taxon>
    </lineage>
</organism>
<feature type="domain" description="RecJ OB" evidence="8">
    <location>
        <begin position="451"/>
        <end position="556"/>
    </location>
</feature>
<evidence type="ECO:0000259" key="7">
    <source>
        <dbReference type="Pfam" id="PF02272"/>
    </source>
</evidence>
<dbReference type="GO" id="GO:0008409">
    <property type="term" value="F:5'-3' exonuclease activity"/>
    <property type="evidence" value="ECO:0007669"/>
    <property type="project" value="InterPro"/>
</dbReference>
<comment type="caution">
    <text evidence="9">The sequence shown here is derived from an EMBL/GenBank/DDBJ whole genome shotgun (WGS) entry which is preliminary data.</text>
</comment>
<evidence type="ECO:0000313" key="9">
    <source>
        <dbReference type="EMBL" id="MVB10354.1"/>
    </source>
</evidence>
<evidence type="ECO:0000256" key="5">
    <source>
        <dbReference type="ARBA" id="ARBA00022839"/>
    </source>
</evidence>
<dbReference type="InterPro" id="IPR003156">
    <property type="entry name" value="DHHA1_dom"/>
</dbReference>
<evidence type="ECO:0000259" key="6">
    <source>
        <dbReference type="Pfam" id="PF01368"/>
    </source>
</evidence>
<evidence type="ECO:0000256" key="1">
    <source>
        <dbReference type="ARBA" id="ARBA00005915"/>
    </source>
</evidence>
<keyword evidence="3" id="KW-0540">Nuclease</keyword>
<dbReference type="OrthoDB" id="9809852at2"/>
<keyword evidence="5 9" id="KW-0269">Exonuclease</keyword>
<dbReference type="EMBL" id="VWXL01000026">
    <property type="protein sequence ID" value="MVB10354.1"/>
    <property type="molecule type" value="Genomic_DNA"/>
</dbReference>
<evidence type="ECO:0000256" key="2">
    <source>
        <dbReference type="ARBA" id="ARBA00019841"/>
    </source>
</evidence>
<evidence type="ECO:0000256" key="3">
    <source>
        <dbReference type="ARBA" id="ARBA00022722"/>
    </source>
</evidence>
<dbReference type="PANTHER" id="PTHR30255">
    <property type="entry name" value="SINGLE-STRANDED-DNA-SPECIFIC EXONUCLEASE RECJ"/>
    <property type="match status" value="1"/>
</dbReference>
<feature type="domain" description="DDH" evidence="6">
    <location>
        <begin position="75"/>
        <end position="225"/>
    </location>
</feature>
<dbReference type="AlphaFoldDB" id="A0A6N8HWY4"/>
<evidence type="ECO:0000313" key="10">
    <source>
        <dbReference type="Proteomes" id="UP000469440"/>
    </source>
</evidence>
<dbReference type="InterPro" id="IPR004610">
    <property type="entry name" value="RecJ"/>
</dbReference>
<keyword evidence="4 9" id="KW-0378">Hydrolase</keyword>
<dbReference type="Pfam" id="PF17768">
    <property type="entry name" value="RecJ_OB"/>
    <property type="match status" value="1"/>
</dbReference>
<dbReference type="Gene3D" id="3.10.310.30">
    <property type="match status" value="1"/>
</dbReference>
<dbReference type="GO" id="GO:0003676">
    <property type="term" value="F:nucleic acid binding"/>
    <property type="evidence" value="ECO:0007669"/>
    <property type="project" value="InterPro"/>
</dbReference>
<comment type="similarity">
    <text evidence="1">Belongs to the RecJ family.</text>
</comment>
<gene>
    <name evidence="9" type="primary">recJ</name>
    <name evidence="9" type="ORF">CAFE_10370</name>
</gene>
<dbReference type="InterPro" id="IPR051673">
    <property type="entry name" value="SSDNA_exonuclease_RecJ"/>
</dbReference>
<dbReference type="Proteomes" id="UP000469440">
    <property type="component" value="Unassembled WGS sequence"/>
</dbReference>
<accession>A0A6N8HWY4</accession>
<keyword evidence="10" id="KW-1185">Reference proteome</keyword>
<dbReference type="GO" id="GO:0006310">
    <property type="term" value="P:DNA recombination"/>
    <property type="evidence" value="ECO:0007669"/>
    <property type="project" value="InterPro"/>
</dbReference>
<dbReference type="Pfam" id="PF01368">
    <property type="entry name" value="DHH"/>
    <property type="match status" value="1"/>
</dbReference>
<dbReference type="GO" id="GO:0006281">
    <property type="term" value="P:DNA repair"/>
    <property type="evidence" value="ECO:0007669"/>
    <property type="project" value="InterPro"/>
</dbReference>
<dbReference type="NCBIfam" id="TIGR00644">
    <property type="entry name" value="recJ"/>
    <property type="match status" value="1"/>
</dbReference>
<dbReference type="InterPro" id="IPR041122">
    <property type="entry name" value="RecJ_OB"/>
</dbReference>
<dbReference type="Gene3D" id="3.90.1640.30">
    <property type="match status" value="1"/>
</dbReference>
<dbReference type="InterPro" id="IPR038763">
    <property type="entry name" value="DHH_sf"/>
</dbReference>
<dbReference type="Pfam" id="PF02272">
    <property type="entry name" value="DHHA1"/>
    <property type="match status" value="1"/>
</dbReference>
<proteinExistence type="inferred from homology"/>
<feature type="domain" description="DHHA1" evidence="7">
    <location>
        <begin position="345"/>
        <end position="437"/>
    </location>
</feature>
<protein>
    <recommendedName>
        <fullName evidence="2">Single-stranded-DNA-specific exonuclease RecJ</fullName>
    </recommendedName>
</protein>
<evidence type="ECO:0000256" key="4">
    <source>
        <dbReference type="ARBA" id="ARBA00022801"/>
    </source>
</evidence>
<dbReference type="SUPFAM" id="SSF64182">
    <property type="entry name" value="DHH phosphoesterases"/>
    <property type="match status" value="1"/>
</dbReference>
<dbReference type="PANTHER" id="PTHR30255:SF2">
    <property type="entry name" value="SINGLE-STRANDED-DNA-SPECIFIC EXONUCLEASE RECJ"/>
    <property type="match status" value="1"/>
</dbReference>
<name>A0A6N8HWY4_9FIRM</name>
<dbReference type="InterPro" id="IPR001667">
    <property type="entry name" value="DDH_dom"/>
</dbReference>
<sequence>MSVKKWRIRRCDESAASQIAEEMKIPRSVAALLAARGMTNEFRKPSGVSFSDPFLLPDMEKAAERITSALDGFQKIAVYGDYDADGVTATAMLYSYLESCGGNVIYYIPEREGEGYGLNMGAVDTLHEQGVDLIVTVDNGISSVDEIAYANSLGIDTVVTDHHHPREVLPPACAVVDACRADSGAPYHAFAGVGVAFKLIQALEGPDGDLESLLENYGDLIAIGTIGDIVPLTGENRALVSTGLSYLPRTDRPGLRALLEQTGLENRELSAGQVAFILVPRINAAGRMESPDQAVRLLISESQEEAAFLAGKISEDNNYRRDVENEILEKVEECFRREPALLYDRVLVVDGEDWHHGVIGIVAARIVDRFGKPCIVISRSKNEARGSGRSVEGFSLFDAVYSCRDLLTRFGGHPMAAGLSLPPGQIGEFRARINAFAAGLGQPMPAPVLSIDCLLTPRELSLEITQAMRYLEPFGTGNPEPVFGLKGVTITDITPVGGGKHLRVSVSGDSRTVRCMRFRTTLEEFSYRCGDRVDLAVTLQEREYAGRTLLSIVIRDMKLSGMDMDGVILGRSLYDQFRRGEPLSSKEAARMKPKREEFASIYRALRGENGYSGTPELLLPRIPGSAPGMEKLLTALDVFAERGLIRLERDADTYRVKLIPQNGKINLKDSEIIRSLELFEKAGEQDGMAAEDL</sequence>
<evidence type="ECO:0000259" key="8">
    <source>
        <dbReference type="Pfam" id="PF17768"/>
    </source>
</evidence>
<reference evidence="9 10" key="1">
    <citation type="submission" date="2019-09" db="EMBL/GenBank/DDBJ databases">
        <title>Genome sequence of Clostridium sp. EA1.</title>
        <authorList>
            <person name="Poehlein A."/>
            <person name="Bengelsdorf F.R."/>
            <person name="Daniel R."/>
        </authorList>
    </citation>
    <scope>NUCLEOTIDE SEQUENCE [LARGE SCALE GENOMIC DNA]</scope>
    <source>
        <strain evidence="9 10">EA1</strain>
    </source>
</reference>